<comment type="caution">
    <text evidence="1">The sequence shown here is derived from an EMBL/GenBank/DDBJ whole genome shotgun (WGS) entry which is preliminary data.</text>
</comment>
<reference evidence="1 2" key="1">
    <citation type="journal article" date="2018" name="Front. Plant Sci.">
        <title>Red Clover (Trifolium pratense) and Zigzag Clover (T. medium) - A Picture of Genomic Similarities and Differences.</title>
        <authorList>
            <person name="Dluhosova J."/>
            <person name="Istvanek J."/>
            <person name="Nedelnik J."/>
            <person name="Repkova J."/>
        </authorList>
    </citation>
    <scope>NUCLEOTIDE SEQUENCE [LARGE SCALE GENOMIC DNA]</scope>
    <source>
        <strain evidence="2">cv. 10/8</strain>
        <tissue evidence="1">Leaf</tissue>
    </source>
</reference>
<evidence type="ECO:0008006" key="3">
    <source>
        <dbReference type="Google" id="ProtNLM"/>
    </source>
</evidence>
<evidence type="ECO:0000313" key="1">
    <source>
        <dbReference type="EMBL" id="MCI95253.1"/>
    </source>
</evidence>
<proteinExistence type="predicted"/>
<name>A0A392W667_9FABA</name>
<feature type="non-terminal residue" evidence="1">
    <location>
        <position position="1"/>
    </location>
</feature>
<accession>A0A392W667</accession>
<sequence>RALCEEFASHFTAQKWKPKMVASLNAINQGMKDKLREYAERFPKRLSK</sequence>
<protein>
    <recommendedName>
        <fullName evidence="3">Retrotransposon gag domain-containing protein</fullName>
    </recommendedName>
</protein>
<keyword evidence="2" id="KW-1185">Reference proteome</keyword>
<dbReference type="EMBL" id="LXQA011381262">
    <property type="protein sequence ID" value="MCI95253.1"/>
    <property type="molecule type" value="Genomic_DNA"/>
</dbReference>
<dbReference type="AlphaFoldDB" id="A0A392W667"/>
<dbReference type="Proteomes" id="UP000265520">
    <property type="component" value="Unassembled WGS sequence"/>
</dbReference>
<evidence type="ECO:0000313" key="2">
    <source>
        <dbReference type="Proteomes" id="UP000265520"/>
    </source>
</evidence>
<organism evidence="1 2">
    <name type="scientific">Trifolium medium</name>
    <dbReference type="NCBI Taxonomy" id="97028"/>
    <lineage>
        <taxon>Eukaryota</taxon>
        <taxon>Viridiplantae</taxon>
        <taxon>Streptophyta</taxon>
        <taxon>Embryophyta</taxon>
        <taxon>Tracheophyta</taxon>
        <taxon>Spermatophyta</taxon>
        <taxon>Magnoliopsida</taxon>
        <taxon>eudicotyledons</taxon>
        <taxon>Gunneridae</taxon>
        <taxon>Pentapetalae</taxon>
        <taxon>rosids</taxon>
        <taxon>fabids</taxon>
        <taxon>Fabales</taxon>
        <taxon>Fabaceae</taxon>
        <taxon>Papilionoideae</taxon>
        <taxon>50 kb inversion clade</taxon>
        <taxon>NPAAA clade</taxon>
        <taxon>Hologalegina</taxon>
        <taxon>IRL clade</taxon>
        <taxon>Trifolieae</taxon>
        <taxon>Trifolium</taxon>
    </lineage>
</organism>